<name>A0A4Y8RJZ2_9HYPH</name>
<proteinExistence type="predicted"/>
<dbReference type="CDD" id="cd06289">
    <property type="entry name" value="PBP1_MalI-like"/>
    <property type="match status" value="1"/>
</dbReference>
<protein>
    <submittedName>
        <fullName evidence="5">LacI family DNA-binding transcriptional regulator</fullName>
    </submittedName>
</protein>
<organism evidence="5 6">
    <name type="scientific">Jiella endophytica</name>
    <dbReference type="NCBI Taxonomy" id="2558362"/>
    <lineage>
        <taxon>Bacteria</taxon>
        <taxon>Pseudomonadati</taxon>
        <taxon>Pseudomonadota</taxon>
        <taxon>Alphaproteobacteria</taxon>
        <taxon>Hyphomicrobiales</taxon>
        <taxon>Aurantimonadaceae</taxon>
        <taxon>Jiella</taxon>
    </lineage>
</organism>
<comment type="caution">
    <text evidence="5">The sequence shown here is derived from an EMBL/GenBank/DDBJ whole genome shotgun (WGS) entry which is preliminary data.</text>
</comment>
<dbReference type="GO" id="GO:0000976">
    <property type="term" value="F:transcription cis-regulatory region binding"/>
    <property type="evidence" value="ECO:0007669"/>
    <property type="project" value="TreeGrafter"/>
</dbReference>
<evidence type="ECO:0000256" key="1">
    <source>
        <dbReference type="ARBA" id="ARBA00023015"/>
    </source>
</evidence>
<dbReference type="PANTHER" id="PTHR30146">
    <property type="entry name" value="LACI-RELATED TRANSCRIPTIONAL REPRESSOR"/>
    <property type="match status" value="1"/>
</dbReference>
<dbReference type="InterPro" id="IPR046335">
    <property type="entry name" value="LacI/GalR-like_sensor"/>
</dbReference>
<dbReference type="PROSITE" id="PS50932">
    <property type="entry name" value="HTH_LACI_2"/>
    <property type="match status" value="1"/>
</dbReference>
<accession>A0A4Y8RJZ2</accession>
<dbReference type="Gene3D" id="1.10.260.40">
    <property type="entry name" value="lambda repressor-like DNA-binding domains"/>
    <property type="match status" value="1"/>
</dbReference>
<dbReference type="Pfam" id="PF13377">
    <property type="entry name" value="Peripla_BP_3"/>
    <property type="match status" value="1"/>
</dbReference>
<evidence type="ECO:0000313" key="5">
    <source>
        <dbReference type="EMBL" id="TFF23378.1"/>
    </source>
</evidence>
<reference evidence="5 6" key="1">
    <citation type="submission" date="2019-03" db="EMBL/GenBank/DDBJ databases">
        <title>Jiella endophytica sp. nov., a novel endophytic bacterium isolated from root of Ficus microcarpa Linn. f.</title>
        <authorList>
            <person name="Tuo L."/>
        </authorList>
    </citation>
    <scope>NUCLEOTIDE SEQUENCE [LARGE SCALE GENOMIC DNA]</scope>
    <source>
        <strain evidence="5 6">CBS5Q-3</strain>
    </source>
</reference>
<dbReference type="EMBL" id="SOZD01000003">
    <property type="protein sequence ID" value="TFF23378.1"/>
    <property type="molecule type" value="Genomic_DNA"/>
</dbReference>
<keyword evidence="1" id="KW-0805">Transcription regulation</keyword>
<keyword evidence="3" id="KW-0804">Transcription</keyword>
<evidence type="ECO:0000313" key="6">
    <source>
        <dbReference type="Proteomes" id="UP000298179"/>
    </source>
</evidence>
<dbReference type="PANTHER" id="PTHR30146:SF109">
    <property type="entry name" value="HTH-TYPE TRANSCRIPTIONAL REGULATOR GALS"/>
    <property type="match status" value="1"/>
</dbReference>
<evidence type="ECO:0000256" key="2">
    <source>
        <dbReference type="ARBA" id="ARBA00023125"/>
    </source>
</evidence>
<keyword evidence="2 5" id="KW-0238">DNA-binding</keyword>
<dbReference type="Pfam" id="PF00356">
    <property type="entry name" value="LacI"/>
    <property type="match status" value="1"/>
</dbReference>
<dbReference type="SUPFAM" id="SSF47413">
    <property type="entry name" value="lambda repressor-like DNA-binding domains"/>
    <property type="match status" value="1"/>
</dbReference>
<sequence length="352" mass="37098">MGSGGNAVPKRPTLLDVADRAGVSRATASLVVRKSPLVSASTRERVEAAMAELGYVYNAGAARMRAAQSRTVGVVVPNLTNPFFAVLLAGMESVFETEGLAVIFANSNESLDKQSGFLRRMREHAADGVIVCPCEGTDLRLVEDAAAWSLPLVQALRYVPGTGSDYAGIDYRAGMREATERLIGLGHRRILFVSGNRRHSAQADRLAGFQEAMSARRLDADAVIHLPLTHGAAREAAAAIAAGPDRPSAVICFNDVVALGLHRGFLDLGLTLGRDISLAGFDNVAEAALVLPGLTSVATKPFSVGENAARLLLRRIGEPAAPVSRLIEPTEFVARESVGPAGPALDRSSDLL</sequence>
<evidence type="ECO:0000259" key="4">
    <source>
        <dbReference type="PROSITE" id="PS50932"/>
    </source>
</evidence>
<feature type="domain" description="HTH lacI-type" evidence="4">
    <location>
        <begin position="12"/>
        <end position="66"/>
    </location>
</feature>
<gene>
    <name evidence="5" type="ORF">E3C22_12020</name>
</gene>
<dbReference type="InterPro" id="IPR000843">
    <property type="entry name" value="HTH_LacI"/>
</dbReference>
<evidence type="ECO:0000256" key="3">
    <source>
        <dbReference type="ARBA" id="ARBA00023163"/>
    </source>
</evidence>
<dbReference type="AlphaFoldDB" id="A0A4Y8RJZ2"/>
<dbReference type="GO" id="GO:0003700">
    <property type="term" value="F:DNA-binding transcription factor activity"/>
    <property type="evidence" value="ECO:0007669"/>
    <property type="project" value="TreeGrafter"/>
</dbReference>
<dbReference type="SMART" id="SM00354">
    <property type="entry name" value="HTH_LACI"/>
    <property type="match status" value="1"/>
</dbReference>
<dbReference type="PROSITE" id="PS00356">
    <property type="entry name" value="HTH_LACI_1"/>
    <property type="match status" value="1"/>
</dbReference>
<dbReference type="SUPFAM" id="SSF53822">
    <property type="entry name" value="Periplasmic binding protein-like I"/>
    <property type="match status" value="1"/>
</dbReference>
<dbReference type="InterPro" id="IPR028082">
    <property type="entry name" value="Peripla_BP_I"/>
</dbReference>
<dbReference type="CDD" id="cd01392">
    <property type="entry name" value="HTH_LacI"/>
    <property type="match status" value="1"/>
</dbReference>
<dbReference type="OrthoDB" id="7325800at2"/>
<dbReference type="InterPro" id="IPR010982">
    <property type="entry name" value="Lambda_DNA-bd_dom_sf"/>
</dbReference>
<dbReference type="Proteomes" id="UP000298179">
    <property type="component" value="Unassembled WGS sequence"/>
</dbReference>
<dbReference type="Gene3D" id="3.40.50.2300">
    <property type="match status" value="2"/>
</dbReference>
<keyword evidence="6" id="KW-1185">Reference proteome</keyword>